<sequence>MDIPYCPAFAVIFAFAALLASGQPIVPDRAKRDCELVIDLTAVRRYGGERQLDRHFRVFSKNADVGIRFEGQPLGHKYEEVDELDNPAISDPGKEGCHAPGDDSIEPHQLSPRQIRVDYWLQASDRRKGGAHTLV</sequence>
<name>A0ACB8SLI1_9AGAM</name>
<proteinExistence type="predicted"/>
<evidence type="ECO:0000313" key="2">
    <source>
        <dbReference type="Proteomes" id="UP000814140"/>
    </source>
</evidence>
<evidence type="ECO:0000313" key="1">
    <source>
        <dbReference type="EMBL" id="KAI0057057.1"/>
    </source>
</evidence>
<reference evidence="1" key="1">
    <citation type="submission" date="2021-03" db="EMBL/GenBank/DDBJ databases">
        <authorList>
            <consortium name="DOE Joint Genome Institute"/>
            <person name="Ahrendt S."/>
            <person name="Looney B.P."/>
            <person name="Miyauchi S."/>
            <person name="Morin E."/>
            <person name="Drula E."/>
            <person name="Courty P.E."/>
            <person name="Chicoki N."/>
            <person name="Fauchery L."/>
            <person name="Kohler A."/>
            <person name="Kuo A."/>
            <person name="Labutti K."/>
            <person name="Pangilinan J."/>
            <person name="Lipzen A."/>
            <person name="Riley R."/>
            <person name="Andreopoulos W."/>
            <person name="He G."/>
            <person name="Johnson J."/>
            <person name="Barry K.W."/>
            <person name="Grigoriev I.V."/>
            <person name="Nagy L."/>
            <person name="Hibbett D."/>
            <person name="Henrissat B."/>
            <person name="Matheny P.B."/>
            <person name="Labbe J."/>
            <person name="Martin F."/>
        </authorList>
    </citation>
    <scope>NUCLEOTIDE SEQUENCE</scope>
    <source>
        <strain evidence="1">HHB10654</strain>
    </source>
</reference>
<accession>A0ACB8SLI1</accession>
<protein>
    <submittedName>
        <fullName evidence="1">Uncharacterized protein</fullName>
    </submittedName>
</protein>
<gene>
    <name evidence="1" type="ORF">BV25DRAFT_1902901</name>
</gene>
<organism evidence="1 2">
    <name type="scientific">Artomyces pyxidatus</name>
    <dbReference type="NCBI Taxonomy" id="48021"/>
    <lineage>
        <taxon>Eukaryota</taxon>
        <taxon>Fungi</taxon>
        <taxon>Dikarya</taxon>
        <taxon>Basidiomycota</taxon>
        <taxon>Agaricomycotina</taxon>
        <taxon>Agaricomycetes</taxon>
        <taxon>Russulales</taxon>
        <taxon>Auriscalpiaceae</taxon>
        <taxon>Artomyces</taxon>
    </lineage>
</organism>
<reference evidence="1" key="2">
    <citation type="journal article" date="2022" name="New Phytol.">
        <title>Evolutionary transition to the ectomycorrhizal habit in the genomes of a hyperdiverse lineage of mushroom-forming fungi.</title>
        <authorList>
            <person name="Looney B."/>
            <person name="Miyauchi S."/>
            <person name="Morin E."/>
            <person name="Drula E."/>
            <person name="Courty P.E."/>
            <person name="Kohler A."/>
            <person name="Kuo A."/>
            <person name="LaButti K."/>
            <person name="Pangilinan J."/>
            <person name="Lipzen A."/>
            <person name="Riley R."/>
            <person name="Andreopoulos W."/>
            <person name="He G."/>
            <person name="Johnson J."/>
            <person name="Nolan M."/>
            <person name="Tritt A."/>
            <person name="Barry K.W."/>
            <person name="Grigoriev I.V."/>
            <person name="Nagy L.G."/>
            <person name="Hibbett D."/>
            <person name="Henrissat B."/>
            <person name="Matheny P.B."/>
            <person name="Labbe J."/>
            <person name="Martin F.M."/>
        </authorList>
    </citation>
    <scope>NUCLEOTIDE SEQUENCE</scope>
    <source>
        <strain evidence="1">HHB10654</strain>
    </source>
</reference>
<keyword evidence="2" id="KW-1185">Reference proteome</keyword>
<comment type="caution">
    <text evidence="1">The sequence shown here is derived from an EMBL/GenBank/DDBJ whole genome shotgun (WGS) entry which is preliminary data.</text>
</comment>
<dbReference type="Proteomes" id="UP000814140">
    <property type="component" value="Unassembled WGS sequence"/>
</dbReference>
<dbReference type="EMBL" id="MU277253">
    <property type="protein sequence ID" value="KAI0057057.1"/>
    <property type="molecule type" value="Genomic_DNA"/>
</dbReference>